<dbReference type="EMBL" id="JANAFB010000003">
    <property type="protein sequence ID" value="MCP3424825.1"/>
    <property type="molecule type" value="Genomic_DNA"/>
</dbReference>
<proteinExistence type="predicted"/>
<sequence length="36" mass="3990">MDPSTAHAFWKALLDNASGLVADAHTLFERRSFGRT</sequence>
<evidence type="ECO:0000313" key="2">
    <source>
        <dbReference type="Proteomes" id="UP001139502"/>
    </source>
</evidence>
<accession>A0A9X2KHE8</accession>
<dbReference type="AlphaFoldDB" id="A0A9X2KHE8"/>
<protein>
    <submittedName>
        <fullName evidence="1">Uncharacterized protein</fullName>
    </submittedName>
</protein>
<evidence type="ECO:0000313" key="1">
    <source>
        <dbReference type="EMBL" id="MCP3424825.1"/>
    </source>
</evidence>
<comment type="caution">
    <text evidence="1">The sequence shown here is derived from an EMBL/GenBank/DDBJ whole genome shotgun (WGS) entry which is preliminary data.</text>
</comment>
<keyword evidence="2" id="KW-1185">Reference proteome</keyword>
<dbReference type="Proteomes" id="UP001139502">
    <property type="component" value="Unassembled WGS sequence"/>
</dbReference>
<organism evidence="1 2">
    <name type="scientific">Rothia santali</name>
    <dbReference type="NCBI Taxonomy" id="2949643"/>
    <lineage>
        <taxon>Bacteria</taxon>
        <taxon>Bacillati</taxon>
        <taxon>Actinomycetota</taxon>
        <taxon>Actinomycetes</taxon>
        <taxon>Micrococcales</taxon>
        <taxon>Micrococcaceae</taxon>
        <taxon>Rothia</taxon>
    </lineage>
</organism>
<reference evidence="1" key="1">
    <citation type="submission" date="2022-06" db="EMBL/GenBank/DDBJ databases">
        <title>Rothia sp. isolated from sandalwood seedling.</title>
        <authorList>
            <person name="Tuikhar N."/>
            <person name="Kirdat K."/>
            <person name="Thorat V."/>
            <person name="Swetha P."/>
            <person name="Padma S."/>
            <person name="Sundararaj R."/>
            <person name="Yadav A."/>
        </authorList>
    </citation>
    <scope>NUCLEOTIDE SEQUENCE</scope>
    <source>
        <strain evidence="1">AR01</strain>
    </source>
</reference>
<name>A0A9X2KHE8_9MICC</name>
<gene>
    <name evidence="1" type="ORF">NBM05_01950</name>
</gene>